<dbReference type="Proteomes" id="UP001066276">
    <property type="component" value="Chromosome 9"/>
</dbReference>
<feature type="compositionally biased region" description="Polar residues" evidence="1">
    <location>
        <begin position="8"/>
        <end position="17"/>
    </location>
</feature>
<gene>
    <name evidence="2" type="ORF">NDU88_002426</name>
</gene>
<dbReference type="EMBL" id="JANPWB010000013">
    <property type="protein sequence ID" value="KAJ1105018.1"/>
    <property type="molecule type" value="Genomic_DNA"/>
</dbReference>
<evidence type="ECO:0000313" key="3">
    <source>
        <dbReference type="Proteomes" id="UP001066276"/>
    </source>
</evidence>
<name>A0AAV7MSR0_PLEWA</name>
<sequence>MHRARLVSLTTEDQQGTRADWTKPLSRTTGNRMGNEEEEGGDCFDYIMFDEELKVCLVTEETIQESVWLEEMSRDVILQEILDKVMNGCGVR</sequence>
<accession>A0AAV7MSR0</accession>
<evidence type="ECO:0000313" key="2">
    <source>
        <dbReference type="EMBL" id="KAJ1105018.1"/>
    </source>
</evidence>
<protein>
    <submittedName>
        <fullName evidence="2">Uncharacterized protein</fullName>
    </submittedName>
</protein>
<comment type="caution">
    <text evidence="2">The sequence shown here is derived from an EMBL/GenBank/DDBJ whole genome shotgun (WGS) entry which is preliminary data.</text>
</comment>
<proteinExistence type="predicted"/>
<reference evidence="2" key="1">
    <citation type="journal article" date="2022" name="bioRxiv">
        <title>Sequencing and chromosome-scale assembly of the giantPleurodeles waltlgenome.</title>
        <authorList>
            <person name="Brown T."/>
            <person name="Elewa A."/>
            <person name="Iarovenko S."/>
            <person name="Subramanian E."/>
            <person name="Araus A.J."/>
            <person name="Petzold A."/>
            <person name="Susuki M."/>
            <person name="Suzuki K.-i.T."/>
            <person name="Hayashi T."/>
            <person name="Toyoda A."/>
            <person name="Oliveira C."/>
            <person name="Osipova E."/>
            <person name="Leigh N.D."/>
            <person name="Simon A."/>
            <person name="Yun M.H."/>
        </authorList>
    </citation>
    <scope>NUCLEOTIDE SEQUENCE</scope>
    <source>
        <strain evidence="2">20211129_DDA</strain>
        <tissue evidence="2">Liver</tissue>
    </source>
</reference>
<organism evidence="2 3">
    <name type="scientific">Pleurodeles waltl</name>
    <name type="common">Iberian ribbed newt</name>
    <dbReference type="NCBI Taxonomy" id="8319"/>
    <lineage>
        <taxon>Eukaryota</taxon>
        <taxon>Metazoa</taxon>
        <taxon>Chordata</taxon>
        <taxon>Craniata</taxon>
        <taxon>Vertebrata</taxon>
        <taxon>Euteleostomi</taxon>
        <taxon>Amphibia</taxon>
        <taxon>Batrachia</taxon>
        <taxon>Caudata</taxon>
        <taxon>Salamandroidea</taxon>
        <taxon>Salamandridae</taxon>
        <taxon>Pleurodelinae</taxon>
        <taxon>Pleurodeles</taxon>
    </lineage>
</organism>
<dbReference type="AlphaFoldDB" id="A0AAV7MSR0"/>
<keyword evidence="3" id="KW-1185">Reference proteome</keyword>
<evidence type="ECO:0000256" key="1">
    <source>
        <dbReference type="SAM" id="MobiDB-lite"/>
    </source>
</evidence>
<feature type="region of interest" description="Disordered" evidence="1">
    <location>
        <begin position="1"/>
        <end position="38"/>
    </location>
</feature>